<dbReference type="RefSeq" id="WP_058025959.1">
    <property type="nucleotide sequence ID" value="NZ_LNDJ01000133.1"/>
</dbReference>
<reference evidence="2 3" key="1">
    <citation type="submission" date="2015-11" db="EMBL/GenBank/DDBJ databases">
        <title>Permanent draft genome of Psychrobacter piscatorii LQ58.</title>
        <authorList>
            <person name="Zhou M."/>
            <person name="Dong B."/>
            <person name="Liu Q."/>
        </authorList>
    </citation>
    <scope>NUCLEOTIDE SEQUENCE [LARGE SCALE GENOMIC DNA]</scope>
    <source>
        <strain evidence="2 3">LQ58</strain>
    </source>
</reference>
<protein>
    <recommendedName>
        <fullName evidence="1">Transposase Synechocystis PCC 6803 domain-containing protein</fullName>
    </recommendedName>
</protein>
<proteinExistence type="predicted"/>
<dbReference type="SUPFAM" id="SSF46689">
    <property type="entry name" value="Homeodomain-like"/>
    <property type="match status" value="1"/>
</dbReference>
<evidence type="ECO:0000259" key="1">
    <source>
        <dbReference type="Pfam" id="PF01710"/>
    </source>
</evidence>
<dbReference type="Proteomes" id="UP000051202">
    <property type="component" value="Unassembled WGS sequence"/>
</dbReference>
<name>A0A0T6DP64_9GAMM</name>
<evidence type="ECO:0000313" key="2">
    <source>
        <dbReference type="EMBL" id="KRU21245.1"/>
    </source>
</evidence>
<dbReference type="AlphaFoldDB" id="A0A0T6DP64"/>
<feature type="domain" description="Transposase Synechocystis PCC 6803" evidence="1">
    <location>
        <begin position="1"/>
        <end position="90"/>
    </location>
</feature>
<organism evidence="2 3">
    <name type="scientific">Psychrobacter piscatorii</name>
    <dbReference type="NCBI Taxonomy" id="554343"/>
    <lineage>
        <taxon>Bacteria</taxon>
        <taxon>Pseudomonadati</taxon>
        <taxon>Pseudomonadota</taxon>
        <taxon>Gammaproteobacteria</taxon>
        <taxon>Moraxellales</taxon>
        <taxon>Moraxellaceae</taxon>
        <taxon>Psychrobacter</taxon>
    </lineage>
</organism>
<accession>A0A0T6DP64</accession>
<keyword evidence="3" id="KW-1185">Reference proteome</keyword>
<dbReference type="InterPro" id="IPR002622">
    <property type="entry name" value="Transposase_14"/>
</dbReference>
<dbReference type="Pfam" id="PF01710">
    <property type="entry name" value="HTH_Tnp_IS630"/>
    <property type="match status" value="1"/>
</dbReference>
<dbReference type="STRING" id="554343.AS194_12745"/>
<evidence type="ECO:0000313" key="3">
    <source>
        <dbReference type="Proteomes" id="UP000051202"/>
    </source>
</evidence>
<sequence>MTYPITLRKKVLQSLEQGMSVRTAAKLYDMSPTTIINWKKDISIKPIVRAPRKISNDALKQDITDYPDAYYYERAARLGCSKSGVEAAMKARIKQSTALPECKGRAMLEYQIS</sequence>
<gene>
    <name evidence="2" type="ORF">AS194_12745</name>
</gene>
<dbReference type="InterPro" id="IPR009057">
    <property type="entry name" value="Homeodomain-like_sf"/>
</dbReference>
<dbReference type="EMBL" id="LNDJ01000133">
    <property type="protein sequence ID" value="KRU21245.1"/>
    <property type="molecule type" value="Genomic_DNA"/>
</dbReference>
<comment type="caution">
    <text evidence="2">The sequence shown here is derived from an EMBL/GenBank/DDBJ whole genome shotgun (WGS) entry which is preliminary data.</text>
</comment>